<feature type="region of interest" description="Disordered" evidence="1">
    <location>
        <begin position="87"/>
        <end position="146"/>
    </location>
</feature>
<name>A0ABN6FCS0_SINCY</name>
<accession>A0ABN6FCS0</accession>
<dbReference type="Proteomes" id="UP001319861">
    <property type="component" value="Chromosome"/>
</dbReference>
<proteinExistence type="predicted"/>
<protein>
    <submittedName>
        <fullName evidence="2">Uncharacterized protein</fullName>
    </submittedName>
</protein>
<dbReference type="EMBL" id="AP024525">
    <property type="protein sequence ID" value="BCT74508.1"/>
    <property type="molecule type" value="Genomic_DNA"/>
</dbReference>
<keyword evidence="3" id="KW-1185">Reference proteome</keyword>
<evidence type="ECO:0000313" key="2">
    <source>
        <dbReference type="EMBL" id="BCT74508.1"/>
    </source>
</evidence>
<reference evidence="2 3" key="1">
    <citation type="journal article" date="2021" name="J. Biosci. Bioeng.">
        <title>Identification and characterization of a chc gene cluster responsible for the aromatization pathway of cyclohexanecarboxylate degradation in Sinomonas cyclohexanicum ATCC 51369.</title>
        <authorList>
            <person name="Yamamoto T."/>
            <person name="Hasegawa Y."/>
            <person name="Lau P.C.K."/>
            <person name="Iwaki H."/>
        </authorList>
    </citation>
    <scope>NUCLEOTIDE SEQUENCE [LARGE SCALE GENOMIC DNA]</scope>
    <source>
        <strain evidence="2 3">ATCC 51369</strain>
    </source>
</reference>
<evidence type="ECO:0000256" key="1">
    <source>
        <dbReference type="SAM" id="MobiDB-lite"/>
    </source>
</evidence>
<sequence length="146" mass="15287">MEIKPVGAAVECSDGLVVACFRRHERDLVGRDVRRIREDHIHASPDTGGERGEEVAGVHVPAQWGEPGEVPACVLGGSRVDVRRVQLEGPLGPSVGLEGRREGAPSAAEPQQRSMTTAGEPGGSSGSIPCTAPAGGDPQEVTPRRR</sequence>
<evidence type="ECO:0000313" key="3">
    <source>
        <dbReference type="Proteomes" id="UP001319861"/>
    </source>
</evidence>
<gene>
    <name evidence="2" type="ORF">SCMU_03500</name>
</gene>
<organism evidence="2 3">
    <name type="scientific">Sinomonas cyclohexanicum</name>
    <name type="common">Corynebacterium cyclohexanicum</name>
    <dbReference type="NCBI Taxonomy" id="322009"/>
    <lineage>
        <taxon>Bacteria</taxon>
        <taxon>Bacillati</taxon>
        <taxon>Actinomycetota</taxon>
        <taxon>Actinomycetes</taxon>
        <taxon>Micrococcales</taxon>
        <taxon>Micrococcaceae</taxon>
        <taxon>Sinomonas</taxon>
    </lineage>
</organism>